<evidence type="ECO:0000313" key="6">
    <source>
        <dbReference type="Proteomes" id="UP001476798"/>
    </source>
</evidence>
<reference evidence="5 6" key="1">
    <citation type="submission" date="2021-06" db="EMBL/GenBank/DDBJ databases">
        <authorList>
            <person name="Palmer J.M."/>
        </authorList>
    </citation>
    <scope>NUCLEOTIDE SEQUENCE [LARGE SCALE GENOMIC DNA]</scope>
    <source>
        <strain evidence="5 6">GA_2019</strain>
        <tissue evidence="5">Muscle</tissue>
    </source>
</reference>
<dbReference type="EMBL" id="JAHRIO010020480">
    <property type="protein sequence ID" value="MEQ2164661.1"/>
    <property type="molecule type" value="Genomic_DNA"/>
</dbReference>
<protein>
    <recommendedName>
        <fullName evidence="4">JmjC domain-containing protein</fullName>
    </recommendedName>
</protein>
<proteinExistence type="predicted"/>
<dbReference type="SUPFAM" id="SSF51197">
    <property type="entry name" value="Clavaminate synthase-like"/>
    <property type="match status" value="1"/>
</dbReference>
<sequence>MMSLLYRKRWHLFPPEDTAKLYPTRIPYEESSIFSQVDVLHPDLGKFPGFHGARAHIVTLEPGQVLYVPRHWWHYVESVDPITVSVNSWIELVTAPCHEEKSSHNENMQYVNLAVMAFAQRKRGLFHRTSSPDLRDAQPVKRDSYGQIKHRGDGVKVPFGQHLIPVKCQEEEPKKTVPADSSCNAAVSSQEDCSGSAKGKHTCGAHLTRCSSCDCVTLDHGTSEQCSENNQGLGPSLITTNDLLDCLVHPDIISRVTELLLERHQGRHL</sequence>
<dbReference type="PROSITE" id="PS51184">
    <property type="entry name" value="JMJC"/>
    <property type="match status" value="1"/>
</dbReference>
<dbReference type="PANTHER" id="PTHR12461">
    <property type="entry name" value="HYPOXIA-INDUCIBLE FACTOR 1 ALPHA INHIBITOR-RELATED"/>
    <property type="match status" value="1"/>
</dbReference>
<comment type="caution">
    <text evidence="5">The sequence shown here is derived from an EMBL/GenBank/DDBJ whole genome shotgun (WGS) entry which is preliminary data.</text>
</comment>
<evidence type="ECO:0000256" key="1">
    <source>
        <dbReference type="ARBA" id="ARBA00004496"/>
    </source>
</evidence>
<feature type="domain" description="JmjC" evidence="4">
    <location>
        <begin position="1"/>
        <end position="105"/>
    </location>
</feature>
<dbReference type="InterPro" id="IPR041667">
    <property type="entry name" value="Cupin_8"/>
</dbReference>
<organism evidence="5 6">
    <name type="scientific">Goodea atripinnis</name>
    <dbReference type="NCBI Taxonomy" id="208336"/>
    <lineage>
        <taxon>Eukaryota</taxon>
        <taxon>Metazoa</taxon>
        <taxon>Chordata</taxon>
        <taxon>Craniata</taxon>
        <taxon>Vertebrata</taxon>
        <taxon>Euteleostomi</taxon>
        <taxon>Actinopterygii</taxon>
        <taxon>Neopterygii</taxon>
        <taxon>Teleostei</taxon>
        <taxon>Neoteleostei</taxon>
        <taxon>Acanthomorphata</taxon>
        <taxon>Ovalentaria</taxon>
        <taxon>Atherinomorphae</taxon>
        <taxon>Cyprinodontiformes</taxon>
        <taxon>Goodeidae</taxon>
        <taxon>Goodea</taxon>
    </lineage>
</organism>
<dbReference type="Proteomes" id="UP001476798">
    <property type="component" value="Unassembled WGS sequence"/>
</dbReference>
<dbReference type="InterPro" id="IPR014710">
    <property type="entry name" value="RmlC-like_jellyroll"/>
</dbReference>
<keyword evidence="2" id="KW-0963">Cytoplasm</keyword>
<comment type="function">
    <text evidence="3">May play a role in cellular stress response.</text>
</comment>
<evidence type="ECO:0000256" key="2">
    <source>
        <dbReference type="ARBA" id="ARBA00022490"/>
    </source>
</evidence>
<dbReference type="Pfam" id="PF13621">
    <property type="entry name" value="Cupin_8"/>
    <property type="match status" value="1"/>
</dbReference>
<accession>A0ABV0MZU7</accession>
<dbReference type="Gene3D" id="2.60.120.10">
    <property type="entry name" value="Jelly Rolls"/>
    <property type="match status" value="1"/>
</dbReference>
<dbReference type="PANTHER" id="PTHR12461:SF43">
    <property type="entry name" value="HSPB1-ASSOCIATED PROTEIN 1"/>
    <property type="match status" value="1"/>
</dbReference>
<gene>
    <name evidence="5" type="ORF">GOODEAATRI_008958</name>
</gene>
<evidence type="ECO:0000313" key="5">
    <source>
        <dbReference type="EMBL" id="MEQ2164661.1"/>
    </source>
</evidence>
<keyword evidence="6" id="KW-1185">Reference proteome</keyword>
<name>A0ABV0MZU7_9TELE</name>
<dbReference type="InterPro" id="IPR003347">
    <property type="entry name" value="JmjC_dom"/>
</dbReference>
<comment type="subcellular location">
    <subcellularLocation>
        <location evidence="1">Cytoplasm</location>
    </subcellularLocation>
</comment>
<evidence type="ECO:0000256" key="3">
    <source>
        <dbReference type="ARBA" id="ARBA00037342"/>
    </source>
</evidence>
<evidence type="ECO:0000259" key="4">
    <source>
        <dbReference type="PROSITE" id="PS51184"/>
    </source>
</evidence>